<dbReference type="EMBL" id="RJKX01000017">
    <property type="protein sequence ID" value="ROP83176.1"/>
    <property type="molecule type" value="Genomic_DNA"/>
</dbReference>
<feature type="transmembrane region" description="Helical" evidence="1">
    <location>
        <begin position="291"/>
        <end position="310"/>
    </location>
</feature>
<keyword evidence="1" id="KW-0472">Membrane</keyword>
<name>A0A3N1KY96_9PROT</name>
<keyword evidence="3" id="KW-1185">Reference proteome</keyword>
<feature type="transmembrane region" description="Helical" evidence="1">
    <location>
        <begin position="317"/>
        <end position="334"/>
    </location>
</feature>
<sequence length="549" mass="60611">MTTYDPGEVGRSRSIDSGIPATGWRHLVTASDLTGRLALAGAIAVGLAVPLIWVAAQFYAPIDHDTGAILYFSDRWWAGERLYVDLIDVNPPLVFILGLLPVLIRQWTGLPEPAALIACVAATSILSTFVVWRLLAWRAGQLGRGEPGTLTSILVPLALLFALLTPGELGQREHLMVVLTVPYVVLTALRLEGRRVPLVIALGIAMAAAAGFALKPFFLLVPALIELFVLWVRRGQALRDPVPWTMGAMWAAYVGLTLLAFPEYGDVILPMTLEFYSRLGDSSPLVAFNRGFLPIEAGIGVLAIVTVLMVRSRLCQTLALFAIGTAITTIVQGKGWSHQWLHADLAFILLGAAVLAAAAERYGPTDILRQRRLGATLAISVLAFSYVAANNDQPPWFRVDRMGYDGRLGRQIALVDAEQNKDHFLALSPGIYPFFPMVNYTGTRMASPYMSMWVLQGVYKYCPASGPQRFNPVDQMSAAERRVYDTVSDGLVMHKPTLVVIDRIPGMPTCDGKVFDYLAYFMQNSKFAAEFMNYDMYKVFDRYIVYRRR</sequence>
<feature type="transmembrane region" description="Helical" evidence="1">
    <location>
        <begin position="242"/>
        <end position="261"/>
    </location>
</feature>
<evidence type="ECO:0000313" key="3">
    <source>
        <dbReference type="Proteomes" id="UP000278222"/>
    </source>
</evidence>
<feature type="transmembrane region" description="Helical" evidence="1">
    <location>
        <begin position="197"/>
        <end position="230"/>
    </location>
</feature>
<keyword evidence="1" id="KW-1133">Transmembrane helix</keyword>
<gene>
    <name evidence="2" type="ORF">EDC65_4707</name>
</gene>
<evidence type="ECO:0000256" key="1">
    <source>
        <dbReference type="SAM" id="Phobius"/>
    </source>
</evidence>
<feature type="transmembrane region" description="Helical" evidence="1">
    <location>
        <begin position="147"/>
        <end position="167"/>
    </location>
</feature>
<dbReference type="Proteomes" id="UP000278222">
    <property type="component" value="Unassembled WGS sequence"/>
</dbReference>
<feature type="transmembrane region" description="Helical" evidence="1">
    <location>
        <begin position="37"/>
        <end position="62"/>
    </location>
</feature>
<feature type="transmembrane region" description="Helical" evidence="1">
    <location>
        <begin position="115"/>
        <end position="135"/>
    </location>
</feature>
<dbReference type="AlphaFoldDB" id="A0A3N1KY96"/>
<accession>A0A3N1KY96</accession>
<feature type="transmembrane region" description="Helical" evidence="1">
    <location>
        <begin position="340"/>
        <end position="359"/>
    </location>
</feature>
<dbReference type="RefSeq" id="WP_123694201.1">
    <property type="nucleotide sequence ID" value="NZ_AP019700.1"/>
</dbReference>
<evidence type="ECO:0000313" key="2">
    <source>
        <dbReference type="EMBL" id="ROP83176.1"/>
    </source>
</evidence>
<organism evidence="2 3">
    <name type="scientific">Stella humosa</name>
    <dbReference type="NCBI Taxonomy" id="94"/>
    <lineage>
        <taxon>Bacteria</taxon>
        <taxon>Pseudomonadati</taxon>
        <taxon>Pseudomonadota</taxon>
        <taxon>Alphaproteobacteria</taxon>
        <taxon>Rhodospirillales</taxon>
        <taxon>Stellaceae</taxon>
        <taxon>Stella</taxon>
    </lineage>
</organism>
<feature type="transmembrane region" description="Helical" evidence="1">
    <location>
        <begin position="82"/>
        <end position="103"/>
    </location>
</feature>
<reference evidence="2 3" key="1">
    <citation type="submission" date="2018-11" db="EMBL/GenBank/DDBJ databases">
        <title>Genomic Encyclopedia of Type Strains, Phase IV (KMG-IV): sequencing the most valuable type-strain genomes for metagenomic binning, comparative biology and taxonomic classification.</title>
        <authorList>
            <person name="Goeker M."/>
        </authorList>
    </citation>
    <scope>NUCLEOTIDE SEQUENCE [LARGE SCALE GENOMIC DNA]</scope>
    <source>
        <strain evidence="2 3">DSM 5900</strain>
    </source>
</reference>
<dbReference type="OrthoDB" id="6196188at2"/>
<proteinExistence type="predicted"/>
<evidence type="ECO:0008006" key="4">
    <source>
        <dbReference type="Google" id="ProtNLM"/>
    </source>
</evidence>
<protein>
    <recommendedName>
        <fullName evidence="4">4-amino-4-deoxy-L-arabinose transferase-like glycosyltransferase</fullName>
    </recommendedName>
</protein>
<comment type="caution">
    <text evidence="2">The sequence shown here is derived from an EMBL/GenBank/DDBJ whole genome shotgun (WGS) entry which is preliminary data.</text>
</comment>
<keyword evidence="1" id="KW-0812">Transmembrane</keyword>
<feature type="transmembrane region" description="Helical" evidence="1">
    <location>
        <begin position="371"/>
        <end position="389"/>
    </location>
</feature>